<dbReference type="FunCoup" id="A0A5C7EX31">
    <property type="interactions" value="47"/>
</dbReference>
<keyword evidence="4" id="KW-1185">Reference proteome</keyword>
<dbReference type="InterPro" id="IPR021136">
    <property type="entry name" value="Flagellar_hook_control-like_C"/>
</dbReference>
<sequence>MRWRPAINRKDPTMETASILPSLPAAREPGTPASAPEETLNGAEPFGAVLARQLQLDSHIAVVPSAPDSDTEAGDETAATQPAFENVVRLEPAWSLATPEASLGVPAAQTTAEPKSPLPLVIPDRTPSPVRLEADARADTRALQLQTAIDGTLTPASGALPGNIVGVSPSPGIALQAPEMRPLPAPTRLAETTETILAPAQGAPQAAPAAPTPASALPVPPSVGSPRFAEDFSRQIVWIAARQLQQAELRLDPPELGPVRVTLQLRDDQASAVFSALHPQTRDAIEAALPRLKEMMAEAGIQLGSATVSGEGFTGEREFARSDHSSQRLPALFSASDAPSVPIRRAQGLVDLFA</sequence>
<protein>
    <recommendedName>
        <fullName evidence="2">Flagellar hook-length control protein-like C-terminal domain-containing protein</fullName>
    </recommendedName>
</protein>
<comment type="caution">
    <text evidence="3">The sequence shown here is derived from an EMBL/GenBank/DDBJ whole genome shotgun (WGS) entry which is preliminary data.</text>
</comment>
<dbReference type="Proteomes" id="UP000321201">
    <property type="component" value="Unassembled WGS sequence"/>
</dbReference>
<dbReference type="EMBL" id="VPFL01000010">
    <property type="protein sequence ID" value="TXF11810.1"/>
    <property type="molecule type" value="Genomic_DNA"/>
</dbReference>
<dbReference type="InParanoid" id="A0A5C7EX31"/>
<evidence type="ECO:0000313" key="3">
    <source>
        <dbReference type="EMBL" id="TXF11810.1"/>
    </source>
</evidence>
<evidence type="ECO:0000259" key="2">
    <source>
        <dbReference type="Pfam" id="PF02120"/>
    </source>
</evidence>
<feature type="region of interest" description="Disordered" evidence="1">
    <location>
        <begin position="1"/>
        <end position="40"/>
    </location>
</feature>
<organism evidence="3 4">
    <name type="scientific">Pelomicrobium methylotrophicum</name>
    <dbReference type="NCBI Taxonomy" id="2602750"/>
    <lineage>
        <taxon>Bacteria</taxon>
        <taxon>Pseudomonadati</taxon>
        <taxon>Pseudomonadota</taxon>
        <taxon>Hydrogenophilia</taxon>
        <taxon>Hydrogenophilia incertae sedis</taxon>
        <taxon>Pelomicrobium</taxon>
    </lineage>
</organism>
<dbReference type="OrthoDB" id="8596319at2"/>
<proteinExistence type="predicted"/>
<dbReference type="Gene3D" id="3.30.750.140">
    <property type="match status" value="1"/>
</dbReference>
<evidence type="ECO:0000313" key="4">
    <source>
        <dbReference type="Proteomes" id="UP000321201"/>
    </source>
</evidence>
<dbReference type="AlphaFoldDB" id="A0A5C7EX31"/>
<gene>
    <name evidence="3" type="ORF">FR698_08490</name>
</gene>
<dbReference type="Pfam" id="PF02120">
    <property type="entry name" value="Flg_hook"/>
    <property type="match status" value="1"/>
</dbReference>
<dbReference type="PANTHER" id="PTHR37533:SF2">
    <property type="entry name" value="FLAGELLAR HOOK-LENGTH CONTROL PROTEIN"/>
    <property type="match status" value="1"/>
</dbReference>
<dbReference type="CDD" id="cd17470">
    <property type="entry name" value="T3SS_Flik_C"/>
    <property type="match status" value="1"/>
</dbReference>
<dbReference type="InterPro" id="IPR052563">
    <property type="entry name" value="FliK"/>
</dbReference>
<dbReference type="PANTHER" id="PTHR37533">
    <property type="entry name" value="FLAGELLAR HOOK-LENGTH CONTROL PROTEIN"/>
    <property type="match status" value="1"/>
</dbReference>
<name>A0A5C7EX31_9PROT</name>
<feature type="domain" description="Flagellar hook-length control protein-like C-terminal" evidence="2">
    <location>
        <begin position="235"/>
        <end position="310"/>
    </location>
</feature>
<dbReference type="InterPro" id="IPR038610">
    <property type="entry name" value="FliK-like_C_sf"/>
</dbReference>
<evidence type="ECO:0000256" key="1">
    <source>
        <dbReference type="SAM" id="MobiDB-lite"/>
    </source>
</evidence>
<reference evidence="3 4" key="1">
    <citation type="submission" date="2019-08" db="EMBL/GenBank/DDBJ databases">
        <title>Pelomicrobium methylotrophicum gen. nov., sp. nov. a moderately thermophilic, facultatively anaerobic, lithoautotrophic and methylotrophic bacterium isolated from a terrestrial mud volcano.</title>
        <authorList>
            <person name="Slobodkina G.B."/>
            <person name="Merkel A.Y."/>
            <person name="Slobodkin A.I."/>
        </authorList>
    </citation>
    <scope>NUCLEOTIDE SEQUENCE [LARGE SCALE GENOMIC DNA]</scope>
    <source>
        <strain evidence="3 4">SM250</strain>
    </source>
</reference>
<accession>A0A5C7EX31</accession>